<accession>A0A0K8NVF3</accession>
<feature type="region of interest" description="Disordered" evidence="1">
    <location>
        <begin position="340"/>
        <end position="386"/>
    </location>
</feature>
<feature type="region of interest" description="Disordered" evidence="1">
    <location>
        <begin position="1"/>
        <end position="62"/>
    </location>
</feature>
<proteinExistence type="predicted"/>
<dbReference type="Pfam" id="PF20112">
    <property type="entry name" value="DUF6502"/>
    <property type="match status" value="1"/>
</dbReference>
<feature type="compositionally biased region" description="Low complexity" evidence="1">
    <location>
        <begin position="348"/>
        <end position="365"/>
    </location>
</feature>
<organism evidence="2 3">
    <name type="scientific">Piscinibacter sakaiensis</name>
    <name type="common">Ideonella sakaiensis</name>
    <dbReference type="NCBI Taxonomy" id="1547922"/>
    <lineage>
        <taxon>Bacteria</taxon>
        <taxon>Pseudomonadati</taxon>
        <taxon>Pseudomonadota</taxon>
        <taxon>Betaproteobacteria</taxon>
        <taxon>Burkholderiales</taxon>
        <taxon>Sphaerotilaceae</taxon>
        <taxon>Piscinibacter</taxon>
    </lineage>
</organism>
<comment type="caution">
    <text evidence="2">The sequence shown here is derived from an EMBL/GenBank/DDBJ whole genome shotgun (WGS) entry which is preliminary data.</text>
</comment>
<feature type="compositionally biased region" description="Low complexity" evidence="1">
    <location>
        <begin position="45"/>
        <end position="62"/>
    </location>
</feature>
<evidence type="ECO:0000256" key="1">
    <source>
        <dbReference type="SAM" id="MobiDB-lite"/>
    </source>
</evidence>
<feature type="compositionally biased region" description="Pro residues" evidence="1">
    <location>
        <begin position="8"/>
        <end position="17"/>
    </location>
</feature>
<evidence type="ECO:0000313" key="2">
    <source>
        <dbReference type="EMBL" id="GAP34376.1"/>
    </source>
</evidence>
<dbReference type="Proteomes" id="UP000037660">
    <property type="component" value="Unassembled WGS sequence"/>
</dbReference>
<dbReference type="EMBL" id="BBYR01000007">
    <property type="protein sequence ID" value="GAP34376.1"/>
    <property type="molecule type" value="Genomic_DNA"/>
</dbReference>
<reference evidence="2 3" key="2">
    <citation type="journal article" date="2016" name="Science">
        <title>A bacterium that degrades and assimilates poly(ethylene terephthalate).</title>
        <authorList>
            <person name="Yoshida S."/>
            <person name="Hiraga K."/>
            <person name="Takehana T."/>
            <person name="Taniguchi I."/>
            <person name="Yamaji H."/>
            <person name="Maeda Y."/>
            <person name="Toyohara K."/>
            <person name="Miyamoto K."/>
            <person name="Kimura Y."/>
            <person name="Oda K."/>
        </authorList>
    </citation>
    <scope>NUCLEOTIDE SEQUENCE [LARGE SCALE GENOMIC DNA]</scope>
    <source>
        <strain evidence="3">NBRC 110686 / TISTR 2288 / 201-F6</strain>
    </source>
</reference>
<name>A0A0K8NVF3_PISS1</name>
<evidence type="ECO:0000313" key="3">
    <source>
        <dbReference type="Proteomes" id="UP000037660"/>
    </source>
</evidence>
<protein>
    <submittedName>
        <fullName evidence="2">Uncharacterized protein</fullName>
    </submittedName>
</protein>
<dbReference type="InterPro" id="IPR045445">
    <property type="entry name" value="DUF6502"/>
</dbReference>
<reference evidence="3" key="1">
    <citation type="submission" date="2015-07" db="EMBL/GenBank/DDBJ databases">
        <title>Discovery of a poly(ethylene terephthalate assimilation.</title>
        <authorList>
            <person name="Yoshida S."/>
            <person name="Hiraga K."/>
            <person name="Takehana T."/>
            <person name="Taniguchi I."/>
            <person name="Yamaji H."/>
            <person name="Maeda Y."/>
            <person name="Toyohara K."/>
            <person name="Miyamoto K."/>
            <person name="Kimura Y."/>
            <person name="Oda K."/>
        </authorList>
    </citation>
    <scope>NUCLEOTIDE SEQUENCE [LARGE SCALE GENOMIC DNA]</scope>
    <source>
        <strain evidence="3">NBRC 110686 / TISTR 2288 / 201-F6</strain>
    </source>
</reference>
<dbReference type="RefSeq" id="WP_054018510.1">
    <property type="nucleotide sequence ID" value="NZ_BBYR01000007.1"/>
</dbReference>
<feature type="compositionally biased region" description="Pro residues" evidence="1">
    <location>
        <begin position="376"/>
        <end position="386"/>
    </location>
</feature>
<keyword evidence="3" id="KW-1185">Reference proteome</keyword>
<feature type="compositionally biased region" description="Low complexity" evidence="1">
    <location>
        <begin position="18"/>
        <end position="36"/>
    </location>
</feature>
<dbReference type="STRING" id="1547922.ISF6_4551"/>
<gene>
    <name evidence="2" type="ORF">ISF6_4551</name>
</gene>
<dbReference type="AlphaFoldDB" id="A0A0K8NVF3"/>
<sequence length="386" mass="40123">MPSSSRPPGAPLPPPPSRGRTGPAPAPAGALPGATAEAGRRKLEGGAAEPAHGPARAAAAPPAAAAPGGLEAALQAVLRPLAELAVARGLPHALLDELLRRRLVQVAHAAHPTLPEHRRVSRISSATGLNRREVTRLLQAPAGPVPVRLPVNELFAHWLTDPACRGPDGEPAELPRLGPAPSFESLAQDTSRDVHPRSLLEQLLRLGLAEHDEETDRVRLTRRSFVPAHDDAGLLRFLGENVGDHLSAAVANVLSPEARKPHFEQAVFGQGLPEAALPPLRDAVRRHWRALVDELVPMIEQAVAQAAEAPAAAAAAAAPPPMRRVRIGLYTFHAPAPAPADPAPAPAGPAAAAGAAAPAMQAAPRARARRRDPSTVPLPPVPDDAP</sequence>